<evidence type="ECO:0000259" key="4">
    <source>
        <dbReference type="PROSITE" id="PS50893"/>
    </source>
</evidence>
<dbReference type="RefSeq" id="WP_015535618.1">
    <property type="nucleotide sequence ID" value="NZ_CABKSV010000097.1"/>
</dbReference>
<gene>
    <name evidence="6" type="ORF">B5F14_05050</name>
    <name evidence="5" type="ORF">POG00_03890</name>
</gene>
<organism evidence="6 7">
    <name type="scientific">Faecalitalea cylindroides</name>
    <dbReference type="NCBI Taxonomy" id="39483"/>
    <lineage>
        <taxon>Bacteria</taxon>
        <taxon>Bacillati</taxon>
        <taxon>Bacillota</taxon>
        <taxon>Erysipelotrichia</taxon>
        <taxon>Erysipelotrichales</taxon>
        <taxon>Erysipelotrichaceae</taxon>
        <taxon>Faecalitalea</taxon>
    </lineage>
</organism>
<name>A0A1Y4LZ42_9FIRM</name>
<dbReference type="GeneID" id="79875578"/>
<dbReference type="Proteomes" id="UP000195447">
    <property type="component" value="Unassembled WGS sequence"/>
</dbReference>
<accession>A0A1Y4LZ42</accession>
<dbReference type="GO" id="GO:0005524">
    <property type="term" value="F:ATP binding"/>
    <property type="evidence" value="ECO:0007669"/>
    <property type="project" value="UniProtKB-KW"/>
</dbReference>
<keyword evidence="2" id="KW-0547">Nucleotide-binding</keyword>
<dbReference type="EMBL" id="NFKM01000008">
    <property type="protein sequence ID" value="OUP60919.1"/>
    <property type="molecule type" value="Genomic_DNA"/>
</dbReference>
<evidence type="ECO:0000313" key="6">
    <source>
        <dbReference type="EMBL" id="OUP60919.1"/>
    </source>
</evidence>
<dbReference type="Proteomes" id="UP001220658">
    <property type="component" value="Unassembled WGS sequence"/>
</dbReference>
<sequence length="240" mass="26701">MIEINHVSKTFGTKKAVDDITVTIPTGCITGFIGPNGAGKTTSIHMMTGVLQPDTGSIKLNGKDITKDPIEAKREFGLVPDSPDLFLRLSGLEYINFMADLYHIDTATRNARIKALAEQFEIQDALNDRMSSYSHGMRQKAILIATLVTDPNIWILDEPMTGLDPASSYLLKEKMKEHARQGNTVIFSTHVLEVAEKLCDKIIIIDHGKIRYDGTLEALKAQYPEKESLEDVFLEVTRHA</sequence>
<dbReference type="PANTHER" id="PTHR42939:SF1">
    <property type="entry name" value="ABC TRANSPORTER ATP-BINDING PROTEIN ALBC-RELATED"/>
    <property type="match status" value="1"/>
</dbReference>
<reference evidence="5" key="3">
    <citation type="submission" date="2023-01" db="EMBL/GenBank/DDBJ databases">
        <title>Human gut microbiome strain richness.</title>
        <authorList>
            <person name="Chen-Liaw A."/>
        </authorList>
    </citation>
    <scope>NUCLEOTIDE SEQUENCE</scope>
    <source>
        <strain evidence="5">D55st1_G4_D55t1_190419</strain>
    </source>
</reference>
<reference evidence="6" key="2">
    <citation type="journal article" date="2018" name="BMC Genomics">
        <title>Whole genome sequencing and function prediction of 133 gut anaerobes isolated from chicken caecum in pure cultures.</title>
        <authorList>
            <person name="Medvecky M."/>
            <person name="Cejkova D."/>
            <person name="Polansky O."/>
            <person name="Karasova D."/>
            <person name="Kubasova T."/>
            <person name="Cizek A."/>
            <person name="Rychlik I."/>
        </authorList>
    </citation>
    <scope>NUCLEOTIDE SEQUENCE</scope>
    <source>
        <strain evidence="6">An178</strain>
    </source>
</reference>
<dbReference type="EMBL" id="JAQNCK010000007">
    <property type="protein sequence ID" value="MDC0827848.1"/>
    <property type="molecule type" value="Genomic_DNA"/>
</dbReference>
<dbReference type="InterPro" id="IPR003593">
    <property type="entry name" value="AAA+_ATPase"/>
</dbReference>
<protein>
    <submittedName>
        <fullName evidence="5 6">ABC transporter</fullName>
    </submittedName>
</protein>
<dbReference type="PROSITE" id="PS50893">
    <property type="entry name" value="ABC_TRANSPORTER_2"/>
    <property type="match status" value="1"/>
</dbReference>
<keyword evidence="1" id="KW-0813">Transport</keyword>
<dbReference type="InterPro" id="IPR003439">
    <property type="entry name" value="ABC_transporter-like_ATP-bd"/>
</dbReference>
<dbReference type="SUPFAM" id="SSF52540">
    <property type="entry name" value="P-loop containing nucleoside triphosphate hydrolases"/>
    <property type="match status" value="1"/>
</dbReference>
<dbReference type="CDD" id="cd03230">
    <property type="entry name" value="ABC_DR_subfamily_A"/>
    <property type="match status" value="1"/>
</dbReference>
<dbReference type="Gene3D" id="3.40.50.300">
    <property type="entry name" value="P-loop containing nucleotide triphosphate hydrolases"/>
    <property type="match status" value="1"/>
</dbReference>
<dbReference type="SMART" id="SM00382">
    <property type="entry name" value="AAA"/>
    <property type="match status" value="1"/>
</dbReference>
<dbReference type="AlphaFoldDB" id="A0A1Y4LZ42"/>
<dbReference type="InterPro" id="IPR027417">
    <property type="entry name" value="P-loop_NTPase"/>
</dbReference>
<evidence type="ECO:0000313" key="7">
    <source>
        <dbReference type="Proteomes" id="UP000195447"/>
    </source>
</evidence>
<evidence type="ECO:0000313" key="5">
    <source>
        <dbReference type="EMBL" id="MDC0827848.1"/>
    </source>
</evidence>
<comment type="caution">
    <text evidence="6">The sequence shown here is derived from an EMBL/GenBank/DDBJ whole genome shotgun (WGS) entry which is preliminary data.</text>
</comment>
<dbReference type="PANTHER" id="PTHR42939">
    <property type="entry name" value="ABC TRANSPORTER ATP-BINDING PROTEIN ALBC-RELATED"/>
    <property type="match status" value="1"/>
</dbReference>
<evidence type="ECO:0000256" key="2">
    <source>
        <dbReference type="ARBA" id="ARBA00022741"/>
    </source>
</evidence>
<dbReference type="InterPro" id="IPR017871">
    <property type="entry name" value="ABC_transporter-like_CS"/>
</dbReference>
<dbReference type="InterPro" id="IPR051782">
    <property type="entry name" value="ABC_Transporter_VariousFunc"/>
</dbReference>
<keyword evidence="3 5" id="KW-0067">ATP-binding</keyword>
<dbReference type="Pfam" id="PF00005">
    <property type="entry name" value="ABC_tran"/>
    <property type="match status" value="1"/>
</dbReference>
<dbReference type="PROSITE" id="PS00211">
    <property type="entry name" value="ABC_TRANSPORTER_1"/>
    <property type="match status" value="1"/>
</dbReference>
<feature type="domain" description="ABC transporter" evidence="4">
    <location>
        <begin position="2"/>
        <end position="232"/>
    </location>
</feature>
<proteinExistence type="predicted"/>
<keyword evidence="7" id="KW-1185">Reference proteome</keyword>
<evidence type="ECO:0000256" key="1">
    <source>
        <dbReference type="ARBA" id="ARBA00022448"/>
    </source>
</evidence>
<dbReference type="GO" id="GO:0016887">
    <property type="term" value="F:ATP hydrolysis activity"/>
    <property type="evidence" value="ECO:0007669"/>
    <property type="project" value="InterPro"/>
</dbReference>
<reference evidence="7" key="1">
    <citation type="submission" date="2017-04" db="EMBL/GenBank/DDBJ databases">
        <title>Function of individual gut microbiota members based on whole genome sequencing of pure cultures obtained from chicken caecum.</title>
        <authorList>
            <person name="Medvecky M."/>
            <person name="Cejkova D."/>
            <person name="Polansky O."/>
            <person name="Karasova D."/>
            <person name="Kubasova T."/>
            <person name="Cizek A."/>
            <person name="Rychlik I."/>
        </authorList>
    </citation>
    <scope>NUCLEOTIDE SEQUENCE [LARGE SCALE GENOMIC DNA]</scope>
    <source>
        <strain evidence="7">An178</strain>
    </source>
</reference>
<evidence type="ECO:0000256" key="3">
    <source>
        <dbReference type="ARBA" id="ARBA00022840"/>
    </source>
</evidence>